<dbReference type="CDD" id="cd08267">
    <property type="entry name" value="MDR1"/>
    <property type="match status" value="1"/>
</dbReference>
<accession>A0ABX8WBL8</accession>
<gene>
    <name evidence="4" type="ORF">K1X15_16975</name>
</gene>
<dbReference type="SMART" id="SM00829">
    <property type="entry name" value="PKS_ER"/>
    <property type="match status" value="1"/>
</dbReference>
<sequence length="334" mass="36041">MKAVIANAYGGPEVLSIQEIDRPTPRDNEVLVKIYASAVTQADVMMRTGKPLFGRIFLGLRKPKASVPGTAFAGKVEAVGRDVTRFAVGDDVFGETTIGFHAHAQFVAVPEDGIIQTIPMTMSYEEAAPVTDGALTVHNFLTRLVTVRPGQKVLINGAAGGLGTSAVQLAKHLGAEVTAVASGRNASFLRQLGADHVIDYTTEDFTQRRGAYDVIFDTAGKVPFGKARRALTQDGVYLSPVLGLGLLFRMLWTGKFGRRKARFSATGLLPHAELSNRLKEVKALIEDGALKTIIDRRYGLDQIAEAHEYVQSGHKRGNVVLEVEHHDVAILAAE</sequence>
<dbReference type="PANTHER" id="PTHR48106:SF18">
    <property type="entry name" value="QUINONE OXIDOREDUCTASE PIG3"/>
    <property type="match status" value="1"/>
</dbReference>
<dbReference type="PANTHER" id="PTHR48106">
    <property type="entry name" value="QUINONE OXIDOREDUCTASE PIG3-RELATED"/>
    <property type="match status" value="1"/>
</dbReference>
<reference evidence="4 5" key="1">
    <citation type="submission" date="2021-08" db="EMBL/GenBank/DDBJ databases">
        <title>Devosia salina sp. nov., isolated from the South China Sea sediment.</title>
        <authorList>
            <person name="Zhou Z."/>
        </authorList>
    </citation>
    <scope>NUCLEOTIDE SEQUENCE [LARGE SCALE GENOMIC DNA]</scope>
    <source>
        <strain evidence="4 5">SCS-3</strain>
    </source>
</reference>
<keyword evidence="2" id="KW-0560">Oxidoreductase</keyword>
<organism evidence="4 5">
    <name type="scientific">Devosia salina</name>
    <dbReference type="NCBI Taxonomy" id="2860336"/>
    <lineage>
        <taxon>Bacteria</taxon>
        <taxon>Pseudomonadati</taxon>
        <taxon>Pseudomonadota</taxon>
        <taxon>Alphaproteobacteria</taxon>
        <taxon>Hyphomicrobiales</taxon>
        <taxon>Devosiaceae</taxon>
        <taxon>Devosia</taxon>
    </lineage>
</organism>
<dbReference type="InterPro" id="IPR020843">
    <property type="entry name" value="ER"/>
</dbReference>
<evidence type="ECO:0000259" key="3">
    <source>
        <dbReference type="SMART" id="SM00829"/>
    </source>
</evidence>
<keyword evidence="5" id="KW-1185">Reference proteome</keyword>
<dbReference type="PROSITE" id="PS01162">
    <property type="entry name" value="QOR_ZETA_CRYSTAL"/>
    <property type="match status" value="1"/>
</dbReference>
<dbReference type="Gene3D" id="3.40.50.720">
    <property type="entry name" value="NAD(P)-binding Rossmann-like Domain"/>
    <property type="match status" value="1"/>
</dbReference>
<evidence type="ECO:0000256" key="1">
    <source>
        <dbReference type="ARBA" id="ARBA00022857"/>
    </source>
</evidence>
<dbReference type="EMBL" id="CP080590">
    <property type="protein sequence ID" value="QYO76283.1"/>
    <property type="molecule type" value="Genomic_DNA"/>
</dbReference>
<protein>
    <submittedName>
        <fullName evidence="4">NAD(P)-dependent alcohol dehydrogenase</fullName>
    </submittedName>
</protein>
<dbReference type="Proteomes" id="UP000825799">
    <property type="component" value="Chromosome"/>
</dbReference>
<evidence type="ECO:0000313" key="4">
    <source>
        <dbReference type="EMBL" id="QYO76283.1"/>
    </source>
</evidence>
<evidence type="ECO:0000313" key="5">
    <source>
        <dbReference type="Proteomes" id="UP000825799"/>
    </source>
</evidence>
<dbReference type="SUPFAM" id="SSF50129">
    <property type="entry name" value="GroES-like"/>
    <property type="match status" value="1"/>
</dbReference>
<dbReference type="Pfam" id="PF13602">
    <property type="entry name" value="ADH_zinc_N_2"/>
    <property type="match status" value="1"/>
</dbReference>
<dbReference type="InterPro" id="IPR036291">
    <property type="entry name" value="NAD(P)-bd_dom_sf"/>
</dbReference>
<dbReference type="InterPro" id="IPR002364">
    <property type="entry name" value="Quin_OxRdtase/zeta-crystal_CS"/>
</dbReference>
<evidence type="ECO:0000256" key="2">
    <source>
        <dbReference type="ARBA" id="ARBA00023002"/>
    </source>
</evidence>
<name>A0ABX8WBL8_9HYPH</name>
<keyword evidence="1" id="KW-0521">NADP</keyword>
<feature type="domain" description="Enoyl reductase (ER)" evidence="3">
    <location>
        <begin position="10"/>
        <end position="321"/>
    </location>
</feature>
<dbReference type="RefSeq" id="WP_220304773.1">
    <property type="nucleotide sequence ID" value="NZ_CP080590.1"/>
</dbReference>
<dbReference type="Pfam" id="PF08240">
    <property type="entry name" value="ADH_N"/>
    <property type="match status" value="1"/>
</dbReference>
<proteinExistence type="predicted"/>
<dbReference type="Gene3D" id="3.90.180.10">
    <property type="entry name" value="Medium-chain alcohol dehydrogenases, catalytic domain"/>
    <property type="match status" value="1"/>
</dbReference>
<dbReference type="InterPro" id="IPR013154">
    <property type="entry name" value="ADH-like_N"/>
</dbReference>
<dbReference type="InterPro" id="IPR011032">
    <property type="entry name" value="GroES-like_sf"/>
</dbReference>
<dbReference type="SUPFAM" id="SSF51735">
    <property type="entry name" value="NAD(P)-binding Rossmann-fold domains"/>
    <property type="match status" value="1"/>
</dbReference>